<dbReference type="InterPro" id="IPR046342">
    <property type="entry name" value="CBS_dom_sf"/>
</dbReference>
<dbReference type="InterPro" id="IPR013655">
    <property type="entry name" value="PAS_fold_3"/>
</dbReference>
<evidence type="ECO:0000256" key="3">
    <source>
        <dbReference type="ARBA" id="ARBA00012438"/>
    </source>
</evidence>
<dbReference type="SMART" id="SM00086">
    <property type="entry name" value="PAC"/>
    <property type="match status" value="4"/>
</dbReference>
<dbReference type="CDD" id="cd00082">
    <property type="entry name" value="HisKA"/>
    <property type="match status" value="1"/>
</dbReference>
<dbReference type="OrthoDB" id="9810730at2"/>
<dbReference type="InterPro" id="IPR000014">
    <property type="entry name" value="PAS"/>
</dbReference>
<dbReference type="STRING" id="1122198.SAMN02745729_11152"/>
<dbReference type="InterPro" id="IPR003594">
    <property type="entry name" value="HATPase_dom"/>
</dbReference>
<feature type="domain" description="PAC" evidence="20">
    <location>
        <begin position="604"/>
        <end position="657"/>
    </location>
</feature>
<sequence>MLFAPLSSIASRDVITLAESDTIHSAVSLMAAHSIHDVVVVTADGLRIITIQTVIRLRLAEADFSAPLSQACLPRVSCVKPTESVADGLVALRGSPSEHLCLVDENERLVGIVSYTDLISRIDPQNMAETVRIKDLIRLTHYSHLEPDDTLRTAMQQMHSAGHSAALISLPNQTIGIITQSDITRALQTHADWQHPVTEFMSAPAFTVEEDLTIQQAITVSRERRLKRLVVTDKRGEVVGLLHQKDLVGLAYESWRELLKRHEEDVQAALDATENEQRWRAVLEGTQQGVWDWNAQTNKVFFSPTWKSMLGYSEDEIGDSLDEWDSRIHPDDKAATYADLERHFSGETSVYENTHRVRCKDGSYKWIQDKGKVFSTDADGKPLRVIGTHTDITAEYEQKQQLNRLAENVPGVLYQYRLFPDGSSYFPFATANIRDVYGVFPEQVAKDARIVLERLHPDDAERVATSIGESADRLTVWEEQYRYNHPETGERWLEGRATPERMADGSIIWNGYIYDITERKQQELKLAETTAQFQLTMEATDTGLWTRDLLTNEVNWSPQAYSMLGYEPDEFAVTLEKFQELVHPDDLQNMMSGVMSSIEQGSGFNVQFRLRHAGGYWVWIQGRGKVTERDTAGKPCFMMGTYFNINALKETEEKLNKSRERLMLATESADLGIWDLDMKTGRLEWDQGMFSLYGMRPDEFSGEINDWSNAIVKEYRDQVVETFRSALEHETTLVLTMPVCRRSDSEVRILHGEAKIIRDSAGEVLRVVGINRDVTEQEEARRALATAKAEADAANRAKSDFLANMSHEIRTPMSGIIGLSQISIDEQDVVTLQDRLRKIHRSGRLLLGIINDILDFSRIESGKLEIDPQPFFLPGLLDNLKSLFAQMAAEKGLQLNISTDDSAGKAYVGDELRLRQVLTNLLGNAIKFTEKGTVTLNVSVKVTDDGLRRLSFCVTDTGIGISSEQQQKLFTAFSQADNSITRKHGGSGLGLVISQRLVEAMGGARIELESELHQGSSFGFSLIMPVCSPGQEQALLQSIPDSLGYFQNLQGRVLLVEDNEINQEVAKALLQQYGLNVTVATNGVEALELFEQKDFDLIFMDIQMPMMDGYEATRQLRARGCQLPIIALTAAAMAEDQQKAFDAGMNSHLAKPIDTQELQQVLVHWLLKVDKTVSAVSANTQVFEHLPPRTNGFDPAAGLAMLAGNRPLYRKVLTEFLQQLESEYQALPDTLRSLQSDGQEAAVAAAQRKAHSLKGVAGNLALKDLAQCAVSLDRVLKQAQLPEIQSINTLEHTLKQTATEIKRWLDEQGEKNEVVGCYRSSNDTLEADLQQLLQAIQNSEFIDESLLNNVEKQVLPYAQDAWRRLCQALDDFDFDKAKIQLSQLKKLLSELHH</sequence>
<keyword evidence="12" id="KW-0902">Two-component regulatory system</keyword>
<dbReference type="FunFam" id="3.30.565.10:FF:000010">
    <property type="entry name" value="Sensor histidine kinase RcsC"/>
    <property type="match status" value="1"/>
</dbReference>
<evidence type="ECO:0000256" key="4">
    <source>
        <dbReference type="ARBA" id="ARBA00022475"/>
    </source>
</evidence>
<feature type="domain" description="Histidine kinase" evidence="17">
    <location>
        <begin position="804"/>
        <end position="1026"/>
    </location>
</feature>
<dbReference type="Pfam" id="PF08447">
    <property type="entry name" value="PAS_3"/>
    <property type="match status" value="4"/>
</dbReference>
<keyword evidence="8" id="KW-0547">Nucleotide-binding</keyword>
<keyword evidence="24" id="KW-1185">Reference proteome</keyword>
<dbReference type="Pfam" id="PF01627">
    <property type="entry name" value="Hpt"/>
    <property type="match status" value="1"/>
</dbReference>
<feature type="domain" description="PAS" evidence="19">
    <location>
        <begin position="658"/>
        <end position="730"/>
    </location>
</feature>
<evidence type="ECO:0000256" key="11">
    <source>
        <dbReference type="ARBA" id="ARBA00022989"/>
    </source>
</evidence>
<keyword evidence="10" id="KW-0067">ATP-binding</keyword>
<evidence type="ECO:0000256" key="2">
    <source>
        <dbReference type="ARBA" id="ARBA00004651"/>
    </source>
</evidence>
<dbReference type="PROSITE" id="PS50112">
    <property type="entry name" value="PAS"/>
    <property type="match status" value="3"/>
</dbReference>
<feature type="modified residue" description="4-aspartylphosphate" evidence="15">
    <location>
        <position position="1101"/>
    </location>
</feature>
<dbReference type="GO" id="GO:0005524">
    <property type="term" value="F:ATP binding"/>
    <property type="evidence" value="ECO:0007669"/>
    <property type="project" value="UniProtKB-KW"/>
</dbReference>
<dbReference type="SUPFAM" id="SSF54631">
    <property type="entry name" value="CBS-domain pair"/>
    <property type="match status" value="2"/>
</dbReference>
<evidence type="ECO:0000313" key="23">
    <source>
        <dbReference type="EMBL" id="SEA96676.1"/>
    </source>
</evidence>
<feature type="modified residue" description="Phosphohistidine" evidence="14">
    <location>
        <position position="1251"/>
    </location>
</feature>
<dbReference type="Gene3D" id="3.10.580.10">
    <property type="entry name" value="CBS-domain"/>
    <property type="match status" value="2"/>
</dbReference>
<dbReference type="Pfam" id="PF02518">
    <property type="entry name" value="HATPase_c"/>
    <property type="match status" value="1"/>
</dbReference>
<feature type="domain" description="CBS" evidence="22">
    <location>
        <begin position="10"/>
        <end position="68"/>
    </location>
</feature>
<dbReference type="CDD" id="cd16922">
    <property type="entry name" value="HATPase_EvgS-ArcB-TorS-like"/>
    <property type="match status" value="1"/>
</dbReference>
<dbReference type="SMART" id="SM00091">
    <property type="entry name" value="PAS"/>
    <property type="match status" value="4"/>
</dbReference>
<dbReference type="InterPro" id="IPR001610">
    <property type="entry name" value="PAC"/>
</dbReference>
<feature type="domain" description="CBS" evidence="22">
    <location>
        <begin position="136"/>
        <end position="197"/>
    </location>
</feature>
<feature type="domain" description="PAS" evidence="19">
    <location>
        <begin position="275"/>
        <end position="347"/>
    </location>
</feature>
<dbReference type="Proteomes" id="UP000242469">
    <property type="component" value="Unassembled WGS sequence"/>
</dbReference>
<dbReference type="Gene3D" id="3.30.450.20">
    <property type="entry name" value="PAS domain"/>
    <property type="match status" value="4"/>
</dbReference>
<dbReference type="SUPFAM" id="SSF55785">
    <property type="entry name" value="PYP-like sensor domain (PAS domain)"/>
    <property type="match status" value="4"/>
</dbReference>
<gene>
    <name evidence="23" type="ORF">SAMN02745729_11152</name>
</gene>
<dbReference type="InterPro" id="IPR003661">
    <property type="entry name" value="HisK_dim/P_dom"/>
</dbReference>
<feature type="domain" description="CBS" evidence="22">
    <location>
        <begin position="72"/>
        <end position="129"/>
    </location>
</feature>
<protein>
    <recommendedName>
        <fullName evidence="3">histidine kinase</fullName>
        <ecNumber evidence="3">2.7.13.3</ecNumber>
    </recommendedName>
</protein>
<dbReference type="PANTHER" id="PTHR45339:SF1">
    <property type="entry name" value="HYBRID SIGNAL TRANSDUCTION HISTIDINE KINASE J"/>
    <property type="match status" value="1"/>
</dbReference>
<comment type="subcellular location">
    <subcellularLocation>
        <location evidence="2">Cell membrane</location>
        <topology evidence="2">Multi-pass membrane protein</topology>
    </subcellularLocation>
</comment>
<dbReference type="SUPFAM" id="SSF47226">
    <property type="entry name" value="Histidine-containing phosphotransfer domain, HPT domain"/>
    <property type="match status" value="1"/>
</dbReference>
<dbReference type="Gene3D" id="1.10.287.130">
    <property type="match status" value="1"/>
</dbReference>
<dbReference type="PROSITE" id="PS50894">
    <property type="entry name" value="HPT"/>
    <property type="match status" value="1"/>
</dbReference>
<evidence type="ECO:0000256" key="6">
    <source>
        <dbReference type="ARBA" id="ARBA00022679"/>
    </source>
</evidence>
<proteinExistence type="predicted"/>
<keyword evidence="7" id="KW-0812">Transmembrane</keyword>
<keyword evidence="6" id="KW-0808">Transferase</keyword>
<feature type="domain" description="PAS" evidence="19">
    <location>
        <begin position="529"/>
        <end position="601"/>
    </location>
</feature>
<comment type="catalytic activity">
    <reaction evidence="1">
        <text>ATP + protein L-histidine = ADP + protein N-phospho-L-histidine.</text>
        <dbReference type="EC" id="2.7.13.3"/>
    </reaction>
</comment>
<dbReference type="GO" id="GO:0005886">
    <property type="term" value="C:plasma membrane"/>
    <property type="evidence" value="ECO:0007669"/>
    <property type="project" value="UniProtKB-SubCell"/>
</dbReference>
<dbReference type="PROSITE" id="PS50113">
    <property type="entry name" value="PAC"/>
    <property type="match status" value="4"/>
</dbReference>
<dbReference type="FunFam" id="1.10.287.130:FF:000004">
    <property type="entry name" value="Ethylene receptor 1"/>
    <property type="match status" value="1"/>
</dbReference>
<dbReference type="InterPro" id="IPR011006">
    <property type="entry name" value="CheY-like_superfamily"/>
</dbReference>
<dbReference type="Gene3D" id="1.20.120.160">
    <property type="entry name" value="HPT domain"/>
    <property type="match status" value="1"/>
</dbReference>
<dbReference type="SMART" id="SM00073">
    <property type="entry name" value="HPT"/>
    <property type="match status" value="1"/>
</dbReference>
<evidence type="ECO:0000256" key="12">
    <source>
        <dbReference type="ARBA" id="ARBA00023012"/>
    </source>
</evidence>
<evidence type="ECO:0000256" key="7">
    <source>
        <dbReference type="ARBA" id="ARBA00022692"/>
    </source>
</evidence>
<dbReference type="Pfam" id="PF00072">
    <property type="entry name" value="Response_reg"/>
    <property type="match status" value="1"/>
</dbReference>
<dbReference type="PANTHER" id="PTHR45339">
    <property type="entry name" value="HYBRID SIGNAL TRANSDUCTION HISTIDINE KINASE J"/>
    <property type="match status" value="1"/>
</dbReference>
<dbReference type="CDD" id="cd17546">
    <property type="entry name" value="REC_hyHK_CKI1_RcsC-like"/>
    <property type="match status" value="1"/>
</dbReference>
<feature type="domain" description="Response regulatory" evidence="18">
    <location>
        <begin position="1052"/>
        <end position="1166"/>
    </location>
</feature>
<dbReference type="CDD" id="cd02205">
    <property type="entry name" value="CBS_pair_SF"/>
    <property type="match status" value="2"/>
</dbReference>
<dbReference type="SMART" id="SM00448">
    <property type="entry name" value="REC"/>
    <property type="match status" value="1"/>
</dbReference>
<evidence type="ECO:0000259" key="19">
    <source>
        <dbReference type="PROSITE" id="PS50112"/>
    </source>
</evidence>
<dbReference type="InterPro" id="IPR000700">
    <property type="entry name" value="PAS-assoc_C"/>
</dbReference>
<dbReference type="InterPro" id="IPR036097">
    <property type="entry name" value="HisK_dim/P_sf"/>
</dbReference>
<dbReference type="InterPro" id="IPR005467">
    <property type="entry name" value="His_kinase_dom"/>
</dbReference>
<dbReference type="EMBL" id="FNRJ01000011">
    <property type="protein sequence ID" value="SEA96676.1"/>
    <property type="molecule type" value="Genomic_DNA"/>
</dbReference>
<evidence type="ECO:0000259" key="22">
    <source>
        <dbReference type="PROSITE" id="PS51371"/>
    </source>
</evidence>
<evidence type="ECO:0000259" key="18">
    <source>
        <dbReference type="PROSITE" id="PS50110"/>
    </source>
</evidence>
<dbReference type="InterPro" id="IPR008207">
    <property type="entry name" value="Sig_transdc_His_kin_Hpt_dom"/>
</dbReference>
<evidence type="ECO:0000256" key="15">
    <source>
        <dbReference type="PROSITE-ProRule" id="PRU00169"/>
    </source>
</evidence>
<dbReference type="NCBIfam" id="TIGR00229">
    <property type="entry name" value="sensory_box"/>
    <property type="match status" value="3"/>
</dbReference>
<evidence type="ECO:0000259" key="17">
    <source>
        <dbReference type="PROSITE" id="PS50109"/>
    </source>
</evidence>
<dbReference type="CDD" id="cd00130">
    <property type="entry name" value="PAS"/>
    <property type="match status" value="3"/>
</dbReference>
<dbReference type="Gene3D" id="3.30.565.10">
    <property type="entry name" value="Histidine kinase-like ATPase, C-terminal domain"/>
    <property type="match status" value="1"/>
</dbReference>
<dbReference type="PROSITE" id="PS50110">
    <property type="entry name" value="RESPONSE_REGULATORY"/>
    <property type="match status" value="1"/>
</dbReference>
<dbReference type="Pfam" id="PF00571">
    <property type="entry name" value="CBS"/>
    <property type="match status" value="4"/>
</dbReference>
<evidence type="ECO:0000256" key="5">
    <source>
        <dbReference type="ARBA" id="ARBA00022553"/>
    </source>
</evidence>
<feature type="domain" description="PAC" evidence="20">
    <location>
        <begin position="477"/>
        <end position="528"/>
    </location>
</feature>
<evidence type="ECO:0000256" key="8">
    <source>
        <dbReference type="ARBA" id="ARBA00022741"/>
    </source>
</evidence>
<evidence type="ECO:0000259" key="21">
    <source>
        <dbReference type="PROSITE" id="PS50894"/>
    </source>
</evidence>
<evidence type="ECO:0000256" key="16">
    <source>
        <dbReference type="PROSITE-ProRule" id="PRU00703"/>
    </source>
</evidence>
<keyword evidence="13" id="KW-0472">Membrane</keyword>
<dbReference type="SUPFAM" id="SSF47384">
    <property type="entry name" value="Homodimeric domain of signal transducing histidine kinase"/>
    <property type="match status" value="1"/>
</dbReference>
<dbReference type="SMART" id="SM00116">
    <property type="entry name" value="CBS"/>
    <property type="match status" value="4"/>
</dbReference>
<evidence type="ECO:0000256" key="10">
    <source>
        <dbReference type="ARBA" id="ARBA00022840"/>
    </source>
</evidence>
<feature type="domain" description="HPt" evidence="21">
    <location>
        <begin position="1205"/>
        <end position="1304"/>
    </location>
</feature>
<dbReference type="InterPro" id="IPR036641">
    <property type="entry name" value="HPT_dom_sf"/>
</dbReference>
<dbReference type="InterPro" id="IPR036890">
    <property type="entry name" value="HATPase_C_sf"/>
</dbReference>
<dbReference type="InterPro" id="IPR004358">
    <property type="entry name" value="Sig_transdc_His_kin-like_C"/>
</dbReference>
<dbReference type="SMART" id="SM00387">
    <property type="entry name" value="HATPase_c"/>
    <property type="match status" value="1"/>
</dbReference>
<reference evidence="24" key="1">
    <citation type="submission" date="2016-10" db="EMBL/GenBank/DDBJ databases">
        <authorList>
            <person name="Varghese N."/>
            <person name="Submissions S."/>
        </authorList>
    </citation>
    <scope>NUCLEOTIDE SEQUENCE [LARGE SCALE GENOMIC DNA]</scope>
    <source>
        <strain evidence="24">DSM 11526</strain>
    </source>
</reference>
<keyword evidence="16" id="KW-0129">CBS domain</keyword>
<dbReference type="RefSeq" id="WP_091827085.1">
    <property type="nucleotide sequence ID" value="NZ_FNRJ01000011.1"/>
</dbReference>
<evidence type="ECO:0000256" key="13">
    <source>
        <dbReference type="ARBA" id="ARBA00023136"/>
    </source>
</evidence>
<evidence type="ECO:0000256" key="14">
    <source>
        <dbReference type="PROSITE-ProRule" id="PRU00110"/>
    </source>
</evidence>
<feature type="domain" description="PAC" evidence="20">
    <location>
        <begin position="351"/>
        <end position="404"/>
    </location>
</feature>
<dbReference type="Gene3D" id="3.40.50.2300">
    <property type="match status" value="1"/>
</dbReference>
<evidence type="ECO:0000313" key="24">
    <source>
        <dbReference type="Proteomes" id="UP000242469"/>
    </source>
</evidence>
<dbReference type="GO" id="GO:0000155">
    <property type="term" value="F:phosphorelay sensor kinase activity"/>
    <property type="evidence" value="ECO:0007669"/>
    <property type="project" value="InterPro"/>
</dbReference>
<dbReference type="Gene3D" id="2.10.70.100">
    <property type="match status" value="1"/>
</dbReference>
<dbReference type="InterPro" id="IPR001789">
    <property type="entry name" value="Sig_transdc_resp-reg_receiver"/>
</dbReference>
<dbReference type="PROSITE" id="PS51371">
    <property type="entry name" value="CBS"/>
    <property type="match status" value="4"/>
</dbReference>
<keyword evidence="4" id="KW-1003">Cell membrane</keyword>
<dbReference type="PRINTS" id="PR00344">
    <property type="entry name" value="BCTRLSENSOR"/>
</dbReference>
<keyword evidence="11" id="KW-1133">Transmembrane helix</keyword>
<dbReference type="InterPro" id="IPR000644">
    <property type="entry name" value="CBS_dom"/>
</dbReference>
<accession>A0A1H4FHA8</accession>
<feature type="domain" description="CBS" evidence="22">
    <location>
        <begin position="201"/>
        <end position="258"/>
    </location>
</feature>
<dbReference type="PROSITE" id="PS50109">
    <property type="entry name" value="HIS_KIN"/>
    <property type="match status" value="1"/>
</dbReference>
<dbReference type="SMART" id="SM00388">
    <property type="entry name" value="HisKA"/>
    <property type="match status" value="1"/>
</dbReference>
<dbReference type="SUPFAM" id="SSF55874">
    <property type="entry name" value="ATPase domain of HSP90 chaperone/DNA topoisomerase II/histidine kinase"/>
    <property type="match status" value="1"/>
</dbReference>
<keyword evidence="5 15" id="KW-0597">Phosphoprotein</keyword>
<evidence type="ECO:0000256" key="1">
    <source>
        <dbReference type="ARBA" id="ARBA00000085"/>
    </source>
</evidence>
<dbReference type="InterPro" id="IPR035965">
    <property type="entry name" value="PAS-like_dom_sf"/>
</dbReference>
<keyword evidence="9" id="KW-0418">Kinase</keyword>
<evidence type="ECO:0000259" key="20">
    <source>
        <dbReference type="PROSITE" id="PS50113"/>
    </source>
</evidence>
<name>A0A1H4FHA8_9GAMM</name>
<evidence type="ECO:0000256" key="9">
    <source>
        <dbReference type="ARBA" id="ARBA00022777"/>
    </source>
</evidence>
<dbReference type="EC" id="2.7.13.3" evidence="3"/>
<organism evidence="23 24">
    <name type="scientific">Marinobacterium iners DSM 11526</name>
    <dbReference type="NCBI Taxonomy" id="1122198"/>
    <lineage>
        <taxon>Bacteria</taxon>
        <taxon>Pseudomonadati</taxon>
        <taxon>Pseudomonadota</taxon>
        <taxon>Gammaproteobacteria</taxon>
        <taxon>Oceanospirillales</taxon>
        <taxon>Oceanospirillaceae</taxon>
        <taxon>Marinobacterium</taxon>
    </lineage>
</organism>
<dbReference type="Pfam" id="PF00512">
    <property type="entry name" value="HisKA"/>
    <property type="match status" value="1"/>
</dbReference>
<dbReference type="SUPFAM" id="SSF52172">
    <property type="entry name" value="CheY-like"/>
    <property type="match status" value="1"/>
</dbReference>
<feature type="domain" description="PAC" evidence="20">
    <location>
        <begin position="727"/>
        <end position="786"/>
    </location>
</feature>